<proteinExistence type="predicted"/>
<dbReference type="AlphaFoldDB" id="A0A0C9XBV5"/>
<sequence length="211" mass="23451">METETTHNNLWPGFRVFFVASIQFIFGGSFMVATFLVAPFYIGTLPSPWRTLVTAIWTFGQSFFHACWLFFIPLYTPPSYPTAVALMILICCWVWSVALIRETFELNGSIAVVGGATVYVGMLDPLFRGVLVMVGVDRYLTEWSALQTVCKIVELAARNLPARFTVQASPLGSTTEEDAQELEVSLLGVEVRHIPPPYLVSGSFRAAILSR</sequence>
<dbReference type="HOGENOM" id="CLU_1305047_0_0_1"/>
<dbReference type="OrthoDB" id="10454540at2759"/>
<evidence type="ECO:0000313" key="2">
    <source>
        <dbReference type="EMBL" id="KIJ98953.1"/>
    </source>
</evidence>
<protein>
    <submittedName>
        <fullName evidence="2">Uncharacterized protein</fullName>
    </submittedName>
</protein>
<keyword evidence="3" id="KW-1185">Reference proteome</keyword>
<evidence type="ECO:0000256" key="1">
    <source>
        <dbReference type="SAM" id="Phobius"/>
    </source>
</evidence>
<organism evidence="2 3">
    <name type="scientific">Laccaria amethystina LaAM-08-1</name>
    <dbReference type="NCBI Taxonomy" id="1095629"/>
    <lineage>
        <taxon>Eukaryota</taxon>
        <taxon>Fungi</taxon>
        <taxon>Dikarya</taxon>
        <taxon>Basidiomycota</taxon>
        <taxon>Agaricomycotina</taxon>
        <taxon>Agaricomycetes</taxon>
        <taxon>Agaricomycetidae</taxon>
        <taxon>Agaricales</taxon>
        <taxon>Agaricineae</taxon>
        <taxon>Hydnangiaceae</taxon>
        <taxon>Laccaria</taxon>
    </lineage>
</organism>
<keyword evidence="1" id="KW-0472">Membrane</keyword>
<reference evidence="3" key="2">
    <citation type="submission" date="2015-01" db="EMBL/GenBank/DDBJ databases">
        <title>Evolutionary Origins and Diversification of the Mycorrhizal Mutualists.</title>
        <authorList>
            <consortium name="DOE Joint Genome Institute"/>
            <consortium name="Mycorrhizal Genomics Consortium"/>
            <person name="Kohler A."/>
            <person name="Kuo A."/>
            <person name="Nagy L.G."/>
            <person name="Floudas D."/>
            <person name="Copeland A."/>
            <person name="Barry K.W."/>
            <person name="Cichocki N."/>
            <person name="Veneault-Fourrey C."/>
            <person name="LaButti K."/>
            <person name="Lindquist E.A."/>
            <person name="Lipzen A."/>
            <person name="Lundell T."/>
            <person name="Morin E."/>
            <person name="Murat C."/>
            <person name="Riley R."/>
            <person name="Ohm R."/>
            <person name="Sun H."/>
            <person name="Tunlid A."/>
            <person name="Henrissat B."/>
            <person name="Grigoriev I.V."/>
            <person name="Hibbett D.S."/>
            <person name="Martin F."/>
        </authorList>
    </citation>
    <scope>NUCLEOTIDE SEQUENCE [LARGE SCALE GENOMIC DNA]</scope>
    <source>
        <strain evidence="3">LaAM-08-1</strain>
    </source>
</reference>
<feature type="transmembrane region" description="Helical" evidence="1">
    <location>
        <begin position="16"/>
        <end position="42"/>
    </location>
</feature>
<accession>A0A0C9XBV5</accession>
<dbReference type="EMBL" id="KN838657">
    <property type="protein sequence ID" value="KIJ98953.1"/>
    <property type="molecule type" value="Genomic_DNA"/>
</dbReference>
<reference evidence="2 3" key="1">
    <citation type="submission" date="2014-04" db="EMBL/GenBank/DDBJ databases">
        <authorList>
            <consortium name="DOE Joint Genome Institute"/>
            <person name="Kuo A."/>
            <person name="Kohler A."/>
            <person name="Nagy L.G."/>
            <person name="Floudas D."/>
            <person name="Copeland A."/>
            <person name="Barry K.W."/>
            <person name="Cichocki N."/>
            <person name="Veneault-Fourrey C."/>
            <person name="LaButti K."/>
            <person name="Lindquist E.A."/>
            <person name="Lipzen A."/>
            <person name="Lundell T."/>
            <person name="Morin E."/>
            <person name="Murat C."/>
            <person name="Sun H."/>
            <person name="Tunlid A."/>
            <person name="Henrissat B."/>
            <person name="Grigoriev I.V."/>
            <person name="Hibbett D.S."/>
            <person name="Martin F."/>
            <person name="Nordberg H.P."/>
            <person name="Cantor M.N."/>
            <person name="Hua S.X."/>
        </authorList>
    </citation>
    <scope>NUCLEOTIDE SEQUENCE [LARGE SCALE GENOMIC DNA]</scope>
    <source>
        <strain evidence="2 3">LaAM-08-1</strain>
    </source>
</reference>
<feature type="transmembrane region" description="Helical" evidence="1">
    <location>
        <begin position="54"/>
        <end position="74"/>
    </location>
</feature>
<name>A0A0C9XBV5_9AGAR</name>
<evidence type="ECO:0000313" key="3">
    <source>
        <dbReference type="Proteomes" id="UP000054477"/>
    </source>
</evidence>
<keyword evidence="1" id="KW-1133">Transmembrane helix</keyword>
<gene>
    <name evidence="2" type="ORF">K443DRAFT_103068</name>
</gene>
<feature type="transmembrane region" description="Helical" evidence="1">
    <location>
        <begin position="80"/>
        <end position="100"/>
    </location>
</feature>
<keyword evidence="1" id="KW-0812">Transmembrane</keyword>
<dbReference type="Proteomes" id="UP000054477">
    <property type="component" value="Unassembled WGS sequence"/>
</dbReference>